<sequence>MTASLDHQSLGTFLDTLASRAPTPGGGSVAALNGAMAAGLISMVCALTIGKPQYAALEDDLRGIHDRAETLRRELQHLADQDIEVFERLSAAYRLPRTTEADAAVRRAAIQQVTRQAADIPLRTAQAAAALIPLCTALAPQVGRLIVSDIGVAILITKATIQSAILNVEINLAGLDDQQYVRETRASIEDLVANLNEKTEEIVAIVRDRING</sequence>
<name>A0A2H3KN59_9CHLR</name>
<dbReference type="OrthoDB" id="7959174at2"/>
<dbReference type="GO" id="GO:0016740">
    <property type="term" value="F:transferase activity"/>
    <property type="evidence" value="ECO:0007669"/>
    <property type="project" value="UniProtKB-KW"/>
</dbReference>
<organism evidence="3 4">
    <name type="scientific">Candidatus Chloroploca asiatica</name>
    <dbReference type="NCBI Taxonomy" id="1506545"/>
    <lineage>
        <taxon>Bacteria</taxon>
        <taxon>Bacillati</taxon>
        <taxon>Chloroflexota</taxon>
        <taxon>Chloroflexia</taxon>
        <taxon>Chloroflexales</taxon>
        <taxon>Chloroflexineae</taxon>
        <taxon>Oscillochloridaceae</taxon>
        <taxon>Candidatus Chloroploca</taxon>
    </lineage>
</organism>
<dbReference type="EMBL" id="LYXE01000069">
    <property type="protein sequence ID" value="PDV99517.1"/>
    <property type="molecule type" value="Genomic_DNA"/>
</dbReference>
<gene>
    <name evidence="3" type="ORF">A9Q02_12050</name>
</gene>
<feature type="coiled-coil region" evidence="1">
    <location>
        <begin position="54"/>
        <end position="81"/>
    </location>
</feature>
<dbReference type="SUPFAM" id="SSF101262">
    <property type="entry name" value="Methenyltetrahydrofolate cyclohydrolase-like"/>
    <property type="match status" value="1"/>
</dbReference>
<keyword evidence="4" id="KW-1185">Reference proteome</keyword>
<dbReference type="InterPro" id="IPR007044">
    <property type="entry name" value="Cyclodeamin/CycHdrlase"/>
</dbReference>
<feature type="domain" description="Cyclodeaminase/cyclohydrolase" evidence="2">
    <location>
        <begin position="10"/>
        <end position="189"/>
    </location>
</feature>
<dbReference type="RefSeq" id="WP_097651837.1">
    <property type="nucleotide sequence ID" value="NZ_LYXE01000069.1"/>
</dbReference>
<dbReference type="Pfam" id="PF04961">
    <property type="entry name" value="FTCD_C"/>
    <property type="match status" value="1"/>
</dbReference>
<proteinExistence type="predicted"/>
<evidence type="ECO:0000259" key="2">
    <source>
        <dbReference type="Pfam" id="PF04961"/>
    </source>
</evidence>
<reference evidence="3 4" key="1">
    <citation type="submission" date="2016-05" db="EMBL/GenBank/DDBJ databases">
        <authorList>
            <person name="Lavstsen T."/>
            <person name="Jespersen J.S."/>
        </authorList>
    </citation>
    <scope>NUCLEOTIDE SEQUENCE [LARGE SCALE GENOMIC DNA]</scope>
    <source>
        <strain evidence="3 4">B7-9</strain>
    </source>
</reference>
<comment type="caution">
    <text evidence="3">The sequence shown here is derived from an EMBL/GenBank/DDBJ whole genome shotgun (WGS) entry which is preliminary data.</text>
</comment>
<evidence type="ECO:0000313" key="4">
    <source>
        <dbReference type="Proteomes" id="UP000220922"/>
    </source>
</evidence>
<evidence type="ECO:0000256" key="1">
    <source>
        <dbReference type="SAM" id="Coils"/>
    </source>
</evidence>
<keyword evidence="3" id="KW-0808">Transferase</keyword>
<keyword evidence="1" id="KW-0175">Coiled coil</keyword>
<dbReference type="Gene3D" id="1.20.120.680">
    <property type="entry name" value="Formiminotetrahydrofolate cyclodeaminase monomer, up-and-down helical bundle"/>
    <property type="match status" value="1"/>
</dbReference>
<feature type="coiled-coil region" evidence="1">
    <location>
        <begin position="181"/>
        <end position="208"/>
    </location>
</feature>
<dbReference type="Proteomes" id="UP000220922">
    <property type="component" value="Unassembled WGS sequence"/>
</dbReference>
<evidence type="ECO:0000313" key="3">
    <source>
        <dbReference type="EMBL" id="PDV99517.1"/>
    </source>
</evidence>
<accession>A0A2H3KN59</accession>
<protein>
    <submittedName>
        <fullName evidence="3">Formiminotransferase-cyclodeaminase</fullName>
    </submittedName>
</protein>
<dbReference type="AlphaFoldDB" id="A0A2H3KN59"/>
<dbReference type="InterPro" id="IPR036178">
    <property type="entry name" value="Formintransfe-cycloase-like_sf"/>
</dbReference>